<comment type="caution">
    <text evidence="3">The sequence shown here is derived from an EMBL/GenBank/DDBJ whole genome shotgun (WGS) entry which is preliminary data.</text>
</comment>
<dbReference type="Pfam" id="PF13660">
    <property type="entry name" value="DUF4147"/>
    <property type="match status" value="1"/>
</dbReference>
<dbReference type="PANTHER" id="PTHR12227">
    <property type="entry name" value="GLYCERATE KINASE"/>
    <property type="match status" value="1"/>
</dbReference>
<dbReference type="InterPro" id="IPR007835">
    <property type="entry name" value="MOFRL"/>
</dbReference>
<dbReference type="Proteomes" id="UP000177481">
    <property type="component" value="Unassembled WGS sequence"/>
</dbReference>
<dbReference type="GO" id="GO:0005737">
    <property type="term" value="C:cytoplasm"/>
    <property type="evidence" value="ECO:0007669"/>
    <property type="project" value="TreeGrafter"/>
</dbReference>
<dbReference type="InterPro" id="IPR025286">
    <property type="entry name" value="MOFRL_assoc_dom"/>
</dbReference>
<sequence>MRGNFDLLATNPLRKDALKIIEAGLEGIDTAQAVNATVQIDKDNVIVSGEKFALQSDTRVIVIGVGKCSFQAAEKLENILGDRLTTGLVIGIDDKLPATKKITAILGSHPHPTEGNIAATEKMVSLLHDLRENDLVIVLVSGGGSTLLCMPESHSCVEEGMILNTLTKAGATIQEINTLRKHMSLARGGFLARHAYPARVVGLIFSDVIGNDLQFIASGPTVKDETSVEQAEKILEKYDILQSCRIDHCGLIETPKEDRYFANAKNLLLVTNNNALKKMAETAAELGYRSEICDSCLTGEASKLGAQIATDLHDSSPKTARLYGGETTVTIKGPGKGGRNQELALGALSKIREGEIIVAINSDGWDNTSAAGALADTDLAEQVVKKKLNIENFLRSNNSFEFFAKTNSHLITGHTGSNISDLVLALKG</sequence>
<feature type="domain" description="MOFRL" evidence="1">
    <location>
        <begin position="321"/>
        <end position="421"/>
    </location>
</feature>
<dbReference type="AlphaFoldDB" id="A0A1F5EBE2"/>
<dbReference type="Gene3D" id="3.40.50.10180">
    <property type="entry name" value="Glycerate kinase, MOFRL-like N-terminal domain"/>
    <property type="match status" value="1"/>
</dbReference>
<dbReference type="EMBL" id="MEZX01000002">
    <property type="protein sequence ID" value="OGD64727.1"/>
    <property type="molecule type" value="Genomic_DNA"/>
</dbReference>
<evidence type="ECO:0000259" key="2">
    <source>
        <dbReference type="Pfam" id="PF13660"/>
    </source>
</evidence>
<dbReference type="STRING" id="1797471.A3A71_01590"/>
<dbReference type="InterPro" id="IPR037035">
    <property type="entry name" value="GK-like_C_sf"/>
</dbReference>
<dbReference type="Gene3D" id="3.40.1480.10">
    <property type="entry name" value="MOFRL domain"/>
    <property type="match status" value="1"/>
</dbReference>
<evidence type="ECO:0000313" key="4">
    <source>
        <dbReference type="Proteomes" id="UP000177481"/>
    </source>
</evidence>
<dbReference type="SUPFAM" id="SSF82544">
    <property type="entry name" value="GckA/TtuD-like"/>
    <property type="match status" value="1"/>
</dbReference>
<feature type="domain" description="MOFRL-associated" evidence="2">
    <location>
        <begin position="17"/>
        <end position="242"/>
    </location>
</feature>
<dbReference type="PANTHER" id="PTHR12227:SF0">
    <property type="entry name" value="GLYCERATE KINASE"/>
    <property type="match status" value="1"/>
</dbReference>
<name>A0A1F5EBE2_9BACT</name>
<proteinExistence type="predicted"/>
<evidence type="ECO:0008006" key="5">
    <source>
        <dbReference type="Google" id="ProtNLM"/>
    </source>
</evidence>
<dbReference type="GO" id="GO:0008887">
    <property type="term" value="F:glycerate kinase activity"/>
    <property type="evidence" value="ECO:0007669"/>
    <property type="project" value="InterPro"/>
</dbReference>
<evidence type="ECO:0000313" key="3">
    <source>
        <dbReference type="EMBL" id="OGD64727.1"/>
    </source>
</evidence>
<dbReference type="Pfam" id="PF05161">
    <property type="entry name" value="MOFRL"/>
    <property type="match status" value="1"/>
</dbReference>
<accession>A0A1F5EBE2</accession>
<evidence type="ECO:0000259" key="1">
    <source>
        <dbReference type="Pfam" id="PF05161"/>
    </source>
</evidence>
<gene>
    <name evidence="3" type="ORF">A3A71_01590</name>
</gene>
<reference evidence="3 4" key="1">
    <citation type="journal article" date="2016" name="Nat. Commun.">
        <title>Thousands of microbial genomes shed light on interconnected biogeochemical processes in an aquifer system.</title>
        <authorList>
            <person name="Anantharaman K."/>
            <person name="Brown C.T."/>
            <person name="Hug L.A."/>
            <person name="Sharon I."/>
            <person name="Castelle C.J."/>
            <person name="Probst A.J."/>
            <person name="Thomas B.C."/>
            <person name="Singh A."/>
            <person name="Wilkins M.J."/>
            <person name="Karaoz U."/>
            <person name="Brodie E.L."/>
            <person name="Williams K.H."/>
            <person name="Hubbard S.S."/>
            <person name="Banfield J.F."/>
        </authorList>
    </citation>
    <scope>NUCLEOTIDE SEQUENCE [LARGE SCALE GENOMIC DNA]</scope>
</reference>
<protein>
    <recommendedName>
        <fullName evidence="5">Glycerate kinase</fullName>
    </recommendedName>
</protein>
<dbReference type="InterPro" id="IPR039760">
    <property type="entry name" value="MOFRL_protein"/>
</dbReference>
<organism evidence="3 4">
    <name type="scientific">Candidatus Berkelbacteria bacterium RIFCSPLOWO2_01_FULL_50_28</name>
    <dbReference type="NCBI Taxonomy" id="1797471"/>
    <lineage>
        <taxon>Bacteria</taxon>
        <taxon>Candidatus Berkelbacteria</taxon>
    </lineage>
</organism>
<dbReference type="InterPro" id="IPR038614">
    <property type="entry name" value="GK_N_sf"/>
</dbReference>